<dbReference type="Gene3D" id="3.40.50.620">
    <property type="entry name" value="HUPs"/>
    <property type="match status" value="1"/>
</dbReference>
<evidence type="ECO:0000259" key="1">
    <source>
        <dbReference type="Pfam" id="PF02698"/>
    </source>
</evidence>
<dbReference type="PATRIC" id="fig|1618993.3.peg.550"/>
<dbReference type="EMBL" id="LCKW01000024">
    <property type="protein sequence ID" value="KKU07779.1"/>
    <property type="molecule type" value="Genomic_DNA"/>
</dbReference>
<accession>A0A0G1MHU4</accession>
<dbReference type="InterPro" id="IPR051599">
    <property type="entry name" value="Cell_Envelope_Assoc"/>
</dbReference>
<dbReference type="PANTHER" id="PTHR30336:SF6">
    <property type="entry name" value="INTEGRAL MEMBRANE PROTEIN"/>
    <property type="match status" value="1"/>
</dbReference>
<sequence>MFGKLIKIFLIFFLFVSAAAIVLFSVSQVVVLNSAQDKIFTVESAPSERVVIVLGASVLRSGQPSDMLADRLLTAIALYRARKAQKFLLSGDHGKVDYDEVEAMRDYLLKLEIPEEDIVLDHAGFDTLDSMVRAKKVFGLDKALVVSQSYHLPRAIYIAENNGLEVFGVSSDRQSYVKIEYFKFREMFARVKAVLEVLVGSEPKFLGEMVEV</sequence>
<dbReference type="PANTHER" id="PTHR30336">
    <property type="entry name" value="INNER MEMBRANE PROTEIN, PROBABLE PERMEASE"/>
    <property type="match status" value="1"/>
</dbReference>
<feature type="domain" description="DUF218" evidence="1">
    <location>
        <begin position="50"/>
        <end position="171"/>
    </location>
</feature>
<dbReference type="AlphaFoldDB" id="A0A0G1MHU4"/>
<dbReference type="InterPro" id="IPR014729">
    <property type="entry name" value="Rossmann-like_a/b/a_fold"/>
</dbReference>
<protein>
    <recommendedName>
        <fullName evidence="1">DUF218 domain-containing protein</fullName>
    </recommendedName>
</protein>
<dbReference type="GO" id="GO:0005886">
    <property type="term" value="C:plasma membrane"/>
    <property type="evidence" value="ECO:0007669"/>
    <property type="project" value="TreeGrafter"/>
</dbReference>
<dbReference type="CDD" id="cd06259">
    <property type="entry name" value="YdcF-like"/>
    <property type="match status" value="1"/>
</dbReference>
<name>A0A0G1MHU4_9BACT</name>
<evidence type="ECO:0000313" key="3">
    <source>
        <dbReference type="Proteomes" id="UP000034354"/>
    </source>
</evidence>
<evidence type="ECO:0000313" key="2">
    <source>
        <dbReference type="EMBL" id="KKU07779.1"/>
    </source>
</evidence>
<dbReference type="InterPro" id="IPR003848">
    <property type="entry name" value="DUF218"/>
</dbReference>
<proteinExistence type="predicted"/>
<dbReference type="Proteomes" id="UP000034354">
    <property type="component" value="Unassembled WGS sequence"/>
</dbReference>
<organism evidence="2 3">
    <name type="scientific">Candidatus Uhrbacteria bacterium GW2011_GWE2_45_35</name>
    <dbReference type="NCBI Taxonomy" id="1618993"/>
    <lineage>
        <taxon>Bacteria</taxon>
        <taxon>Candidatus Uhriibacteriota</taxon>
    </lineage>
</organism>
<gene>
    <name evidence="2" type="ORF">UX09_C0024G0004</name>
</gene>
<reference evidence="2 3" key="1">
    <citation type="journal article" date="2015" name="Nature">
        <title>rRNA introns, odd ribosomes, and small enigmatic genomes across a large radiation of phyla.</title>
        <authorList>
            <person name="Brown C.T."/>
            <person name="Hug L.A."/>
            <person name="Thomas B.C."/>
            <person name="Sharon I."/>
            <person name="Castelle C.J."/>
            <person name="Singh A."/>
            <person name="Wilkins M.J."/>
            <person name="Williams K.H."/>
            <person name="Banfield J.F."/>
        </authorList>
    </citation>
    <scope>NUCLEOTIDE SEQUENCE [LARGE SCALE GENOMIC DNA]</scope>
</reference>
<dbReference type="Pfam" id="PF02698">
    <property type="entry name" value="DUF218"/>
    <property type="match status" value="1"/>
</dbReference>
<comment type="caution">
    <text evidence="2">The sequence shown here is derived from an EMBL/GenBank/DDBJ whole genome shotgun (WGS) entry which is preliminary data.</text>
</comment>